<evidence type="ECO:0000313" key="4">
    <source>
        <dbReference type="Proteomes" id="UP000031167"/>
    </source>
</evidence>
<dbReference type="EMBL" id="JWTA01000001">
    <property type="protein sequence ID" value="KIC65015.1"/>
    <property type="molecule type" value="Genomic_DNA"/>
</dbReference>
<feature type="domain" description="Copper-binding protein MbnP-like" evidence="2">
    <location>
        <begin position="36"/>
        <end position="244"/>
    </location>
</feature>
<feature type="signal peptide" evidence="1">
    <location>
        <begin position="1"/>
        <end position="26"/>
    </location>
</feature>
<organism evidence="3 4">
    <name type="scientific">Chryseobacterium taiwanense</name>
    <dbReference type="NCBI Taxonomy" id="363331"/>
    <lineage>
        <taxon>Bacteria</taxon>
        <taxon>Pseudomonadati</taxon>
        <taxon>Bacteroidota</taxon>
        <taxon>Flavobacteriia</taxon>
        <taxon>Flavobacteriales</taxon>
        <taxon>Weeksellaceae</taxon>
        <taxon>Chryseobacterium group</taxon>
        <taxon>Chryseobacterium</taxon>
    </lineage>
</organism>
<dbReference type="AlphaFoldDB" id="A0A0B4DKR6"/>
<keyword evidence="1" id="KW-0732">Signal</keyword>
<dbReference type="Proteomes" id="UP000031167">
    <property type="component" value="Unassembled WGS sequence"/>
</dbReference>
<proteinExistence type="predicted"/>
<name>A0A0B4DKR6_9FLAO</name>
<dbReference type="InterPro" id="IPR046863">
    <property type="entry name" value="MbnP-like_dom"/>
</dbReference>
<keyword evidence="4" id="KW-1185">Reference proteome</keyword>
<evidence type="ECO:0000313" key="3">
    <source>
        <dbReference type="EMBL" id="KIC65015.1"/>
    </source>
</evidence>
<feature type="chain" id="PRO_5002102691" description="Copper-binding protein MbnP-like domain-containing protein" evidence="1">
    <location>
        <begin position="27"/>
        <end position="275"/>
    </location>
</feature>
<dbReference type="PROSITE" id="PS51257">
    <property type="entry name" value="PROKAR_LIPOPROTEIN"/>
    <property type="match status" value="1"/>
</dbReference>
<reference evidence="3 4" key="1">
    <citation type="submission" date="2014-12" db="EMBL/GenBank/DDBJ databases">
        <title>Genome sequencing of Chryseobacterium taiwanense TPW19.</title>
        <authorList>
            <person name="Tan P.W."/>
            <person name="Chan K.-G."/>
        </authorList>
    </citation>
    <scope>NUCLEOTIDE SEQUENCE [LARGE SCALE GENOMIC DNA]</scope>
    <source>
        <strain evidence="3 4">TPW19</strain>
    </source>
</reference>
<protein>
    <recommendedName>
        <fullName evidence="2">Copper-binding protein MbnP-like domain-containing protein</fullName>
    </recommendedName>
</protein>
<evidence type="ECO:0000256" key="1">
    <source>
        <dbReference type="SAM" id="SignalP"/>
    </source>
</evidence>
<accession>A0A0B4DKR6</accession>
<gene>
    <name evidence="3" type="ORF">RM51_00755</name>
</gene>
<dbReference type="STRING" id="363331.RM51_00755"/>
<dbReference type="Pfam" id="PF20243">
    <property type="entry name" value="MbnP"/>
    <property type="match status" value="1"/>
</dbReference>
<sequence length="275" mass="30632">MKIYKFLSLSLIVFTFLTFISCRSNDEDDSSTDTKGNLQLKFENGFNNLGDIVLNQTIQTSSQGQKHQFSNIKYVISNISLIDENGNEFKYNENNPDKGAFIIDQDDAVAGIIYVNLNEVPKNNYKKVKFGLGISQNAYLLGQDGQAEFWNKAKQKGMSWSWAAGYVFVKLEGKFGTTSPDTEFMNHTGNMGNVTANGTPDLYREITLSLPTTARVTGQITPSVHILADLNQYLSGETPLVLSSANDMMMGSNQHLVNVTNNLTKMFKVDHVHND</sequence>
<dbReference type="OrthoDB" id="1422031at2"/>
<evidence type="ECO:0000259" key="2">
    <source>
        <dbReference type="Pfam" id="PF20243"/>
    </source>
</evidence>
<dbReference type="RefSeq" id="WP_039363938.1">
    <property type="nucleotide sequence ID" value="NZ_JWTA01000001.1"/>
</dbReference>
<comment type="caution">
    <text evidence="3">The sequence shown here is derived from an EMBL/GenBank/DDBJ whole genome shotgun (WGS) entry which is preliminary data.</text>
</comment>